<dbReference type="Pfam" id="PF00583">
    <property type="entry name" value="Acetyltransf_1"/>
    <property type="match status" value="1"/>
</dbReference>
<dbReference type="InterPro" id="IPR016181">
    <property type="entry name" value="Acyl_CoA_acyltransferase"/>
</dbReference>
<dbReference type="SUPFAM" id="SSF46785">
    <property type="entry name" value="Winged helix' DNA-binding domain"/>
    <property type="match status" value="1"/>
</dbReference>
<keyword evidence="5" id="KW-1185">Reference proteome</keyword>
<organism evidence="4 5">
    <name type="scientific">Pendulispora rubella</name>
    <dbReference type="NCBI Taxonomy" id="2741070"/>
    <lineage>
        <taxon>Bacteria</taxon>
        <taxon>Pseudomonadati</taxon>
        <taxon>Myxococcota</taxon>
        <taxon>Myxococcia</taxon>
        <taxon>Myxococcales</taxon>
        <taxon>Sorangiineae</taxon>
        <taxon>Pendulisporaceae</taxon>
        <taxon>Pendulispora</taxon>
    </lineage>
</organism>
<sequence length="302" mass="33907">MTTVRAFNRFWTTRIGALGGSHLQSTYSLTEARVLFELAQRATNQGMEVAELRRELELDAGYLSRILSRFKADRLVSLESSETDARKQVAHLTHKGRDVFLALDAKAVEWVSTMLSSLSADDKVRLVSALRTARTVLEGAPQPPSYLLRPLRPGDLGWVIRRHGIVYGDEYGYDASFEALVARIMADYIDNHDPELESAFMAEVDGEPVGSIFCVKKTATIAQLRCLIVDPKARGMGVGSRLVDECIRFARRAGYKKMVLWTHNSLVSARHIYERAGFTLQKQEKNHSFGQDVVDQTWSLTL</sequence>
<dbReference type="PROSITE" id="PS51186">
    <property type="entry name" value="GNAT"/>
    <property type="match status" value="1"/>
</dbReference>
<dbReference type="InterPro" id="IPR000835">
    <property type="entry name" value="HTH_MarR-typ"/>
</dbReference>
<evidence type="ECO:0000313" key="4">
    <source>
        <dbReference type="EMBL" id="WXB08236.1"/>
    </source>
</evidence>
<dbReference type="Proteomes" id="UP001374803">
    <property type="component" value="Chromosome"/>
</dbReference>
<dbReference type="SMART" id="SM00347">
    <property type="entry name" value="HTH_MARR"/>
    <property type="match status" value="1"/>
</dbReference>
<dbReference type="SUPFAM" id="SSF55729">
    <property type="entry name" value="Acyl-CoA N-acyltransferases (Nat)"/>
    <property type="match status" value="1"/>
</dbReference>
<dbReference type="InterPro" id="IPR050769">
    <property type="entry name" value="NAT_camello-type"/>
</dbReference>
<dbReference type="Pfam" id="PF12802">
    <property type="entry name" value="MarR_2"/>
    <property type="match status" value="1"/>
</dbReference>
<dbReference type="PANTHER" id="PTHR13947:SF37">
    <property type="entry name" value="LD18367P"/>
    <property type="match status" value="1"/>
</dbReference>
<accession>A0ABZ2LEP1</accession>
<proteinExistence type="predicted"/>
<dbReference type="CDD" id="cd04301">
    <property type="entry name" value="NAT_SF"/>
    <property type="match status" value="1"/>
</dbReference>
<evidence type="ECO:0000259" key="2">
    <source>
        <dbReference type="PROSITE" id="PS50995"/>
    </source>
</evidence>
<name>A0ABZ2LEP1_9BACT</name>
<dbReference type="InterPro" id="IPR036390">
    <property type="entry name" value="WH_DNA-bd_sf"/>
</dbReference>
<dbReference type="Gene3D" id="3.40.630.30">
    <property type="match status" value="1"/>
</dbReference>
<dbReference type="PROSITE" id="PS50995">
    <property type="entry name" value="HTH_MARR_2"/>
    <property type="match status" value="1"/>
</dbReference>
<keyword evidence="1" id="KW-0808">Transferase</keyword>
<protein>
    <submittedName>
        <fullName evidence="4">Helix-turn-helix domain-containing GNAT family N-acetyltransferase</fullName>
    </submittedName>
</protein>
<feature type="domain" description="HTH marR-type" evidence="2">
    <location>
        <begin position="1"/>
        <end position="135"/>
    </location>
</feature>
<evidence type="ECO:0000256" key="1">
    <source>
        <dbReference type="ARBA" id="ARBA00022679"/>
    </source>
</evidence>
<evidence type="ECO:0000259" key="3">
    <source>
        <dbReference type="PROSITE" id="PS51186"/>
    </source>
</evidence>
<dbReference type="InterPro" id="IPR036388">
    <property type="entry name" value="WH-like_DNA-bd_sf"/>
</dbReference>
<dbReference type="EMBL" id="CP089983">
    <property type="protein sequence ID" value="WXB08236.1"/>
    <property type="molecule type" value="Genomic_DNA"/>
</dbReference>
<evidence type="ECO:0000313" key="5">
    <source>
        <dbReference type="Proteomes" id="UP001374803"/>
    </source>
</evidence>
<feature type="domain" description="N-acetyltransferase" evidence="3">
    <location>
        <begin position="146"/>
        <end position="302"/>
    </location>
</feature>
<dbReference type="PANTHER" id="PTHR13947">
    <property type="entry name" value="GNAT FAMILY N-ACETYLTRANSFERASE"/>
    <property type="match status" value="1"/>
</dbReference>
<dbReference type="InterPro" id="IPR000182">
    <property type="entry name" value="GNAT_dom"/>
</dbReference>
<dbReference type="RefSeq" id="WP_394837911.1">
    <property type="nucleotide sequence ID" value="NZ_CP089929.1"/>
</dbReference>
<dbReference type="Gene3D" id="1.10.10.10">
    <property type="entry name" value="Winged helix-like DNA-binding domain superfamily/Winged helix DNA-binding domain"/>
    <property type="match status" value="1"/>
</dbReference>
<gene>
    <name evidence="4" type="ORF">LVJ94_13450</name>
</gene>
<reference evidence="4" key="1">
    <citation type="submission" date="2021-12" db="EMBL/GenBank/DDBJ databases">
        <title>Discovery of the Pendulisporaceae a myxobacterial family with distinct sporulation behavior and unique specialized metabolism.</title>
        <authorList>
            <person name="Garcia R."/>
            <person name="Popoff A."/>
            <person name="Bader C.D."/>
            <person name="Loehr J."/>
            <person name="Walesch S."/>
            <person name="Walt C."/>
            <person name="Boldt J."/>
            <person name="Bunk B."/>
            <person name="Haeckl F.J.F.P.J."/>
            <person name="Gunesch A.P."/>
            <person name="Birkelbach J."/>
            <person name="Nuebel U."/>
            <person name="Pietschmann T."/>
            <person name="Bach T."/>
            <person name="Mueller R."/>
        </authorList>
    </citation>
    <scope>NUCLEOTIDE SEQUENCE</scope>
    <source>
        <strain evidence="4">MSr11367</strain>
    </source>
</reference>